<dbReference type="InterPro" id="IPR023608">
    <property type="entry name" value="Transglutaminase_animal"/>
</dbReference>
<evidence type="ECO:0000256" key="1">
    <source>
        <dbReference type="ARBA" id="ARBA00005968"/>
    </source>
</evidence>
<dbReference type="PANTHER" id="PTHR11590:SF70">
    <property type="entry name" value="PROTEIN-GLUTAMINE GAMMA-GLUTAMYLTRANSFERASE 4"/>
    <property type="match status" value="1"/>
</dbReference>
<dbReference type="Pfam" id="PF00868">
    <property type="entry name" value="Transglut_N"/>
    <property type="match status" value="1"/>
</dbReference>
<keyword evidence="4" id="KW-1185">Reference proteome</keyword>
<feature type="domain" description="Transglutaminase-like" evidence="3">
    <location>
        <begin position="286"/>
        <end position="379"/>
    </location>
</feature>
<dbReference type="GeneID" id="101833014"/>
<evidence type="ECO:0000313" key="4">
    <source>
        <dbReference type="Proteomes" id="UP000886700"/>
    </source>
</evidence>
<dbReference type="SMART" id="SM00460">
    <property type="entry name" value="TGc"/>
    <property type="match status" value="1"/>
</dbReference>
<accession>A0ABM2X445</accession>
<dbReference type="SUPFAM" id="SSF81296">
    <property type="entry name" value="E set domains"/>
    <property type="match status" value="1"/>
</dbReference>
<dbReference type="Gene3D" id="3.90.260.10">
    <property type="entry name" value="Transglutaminase-like"/>
    <property type="match status" value="1"/>
</dbReference>
<gene>
    <name evidence="5" type="primary">Tgm4</name>
</gene>
<dbReference type="InterPro" id="IPR013783">
    <property type="entry name" value="Ig-like_fold"/>
</dbReference>
<evidence type="ECO:0000313" key="5">
    <source>
        <dbReference type="RefSeq" id="XP_040595633.1"/>
    </source>
</evidence>
<dbReference type="RefSeq" id="XP_040595633.1">
    <property type="nucleotide sequence ID" value="XM_040739699.1"/>
</dbReference>
<dbReference type="InterPro" id="IPR002931">
    <property type="entry name" value="Transglutaminase-like"/>
</dbReference>
<proteinExistence type="inferred from homology"/>
<comment type="similarity">
    <text evidence="1">Belongs to the transglutaminase superfamily. Transglutaminase family.</text>
</comment>
<dbReference type="PANTHER" id="PTHR11590">
    <property type="entry name" value="PROTEIN-GLUTAMINE GAMMA-GLUTAMYLTRANSFERASE"/>
    <property type="match status" value="1"/>
</dbReference>
<dbReference type="InterPro" id="IPR036238">
    <property type="entry name" value="Transglutaminase_C_sf"/>
</dbReference>
<dbReference type="InterPro" id="IPR014756">
    <property type="entry name" value="Ig_E-set"/>
</dbReference>
<feature type="compositionally biased region" description="Basic and acidic residues" evidence="2">
    <location>
        <begin position="471"/>
        <end position="491"/>
    </location>
</feature>
<dbReference type="InterPro" id="IPR001102">
    <property type="entry name" value="Transglutaminase_N"/>
</dbReference>
<reference evidence="5" key="1">
    <citation type="submission" date="2025-08" db="UniProtKB">
        <authorList>
            <consortium name="RefSeq"/>
        </authorList>
    </citation>
    <scope>IDENTIFICATION</scope>
    <source>
        <tissue evidence="5">Liver</tissue>
    </source>
</reference>
<dbReference type="InterPro" id="IPR036985">
    <property type="entry name" value="Transglutaminase-like_sf"/>
</dbReference>
<name>A0ABM2X445_MESAU</name>
<dbReference type="Pfam" id="PF01841">
    <property type="entry name" value="Transglut_core"/>
    <property type="match status" value="1"/>
</dbReference>
<dbReference type="InterPro" id="IPR008958">
    <property type="entry name" value="Transglutaminase_C"/>
</dbReference>
<dbReference type="Proteomes" id="UP000886700">
    <property type="component" value="Unplaced"/>
</dbReference>
<dbReference type="SUPFAM" id="SSF49309">
    <property type="entry name" value="Transglutaminase, two C-terminal domains"/>
    <property type="match status" value="2"/>
</dbReference>
<dbReference type="PIRSF" id="PIRSF000459">
    <property type="entry name" value="TGM_EBP42"/>
    <property type="match status" value="1"/>
</dbReference>
<dbReference type="SUPFAM" id="SSF54001">
    <property type="entry name" value="Cysteine proteinases"/>
    <property type="match status" value="1"/>
</dbReference>
<evidence type="ECO:0000259" key="3">
    <source>
        <dbReference type="SMART" id="SM00460"/>
    </source>
</evidence>
<protein>
    <submittedName>
        <fullName evidence="5">Protein-glutamine gamma-glutamyltransferase 4 isoform X1</fullName>
    </submittedName>
</protein>
<dbReference type="Gene3D" id="2.60.40.10">
    <property type="entry name" value="Immunoglobulins"/>
    <property type="match status" value="3"/>
</dbReference>
<organism evidence="4 5">
    <name type="scientific">Mesocricetus auratus</name>
    <name type="common">Golden hamster</name>
    <dbReference type="NCBI Taxonomy" id="10036"/>
    <lineage>
        <taxon>Eukaryota</taxon>
        <taxon>Metazoa</taxon>
        <taxon>Chordata</taxon>
        <taxon>Craniata</taxon>
        <taxon>Vertebrata</taxon>
        <taxon>Euteleostomi</taxon>
        <taxon>Mammalia</taxon>
        <taxon>Eutheria</taxon>
        <taxon>Euarchontoglires</taxon>
        <taxon>Glires</taxon>
        <taxon>Rodentia</taxon>
        <taxon>Myomorpha</taxon>
        <taxon>Muroidea</taxon>
        <taxon>Cricetidae</taxon>
        <taxon>Cricetinae</taxon>
        <taxon>Mesocricetus</taxon>
    </lineage>
</organism>
<dbReference type="InterPro" id="IPR050779">
    <property type="entry name" value="Transglutaminase"/>
</dbReference>
<dbReference type="Pfam" id="PF00927">
    <property type="entry name" value="Transglut_C"/>
    <property type="match status" value="1"/>
</dbReference>
<evidence type="ECO:0000256" key="2">
    <source>
        <dbReference type="SAM" id="MobiDB-lite"/>
    </source>
</evidence>
<feature type="region of interest" description="Disordered" evidence="2">
    <location>
        <begin position="467"/>
        <end position="493"/>
    </location>
</feature>
<sequence>MAAPLSELGGTKSLLDNMTLKFPHSLEHGNPSSPCFQKLKTKAQRALEVSSVNWKKTENTAAHHTSAFQIDKLVLRRGQIFNLKVTLNRPLQPQDEMKLEFSTGKNSSPYVELDPMTSFRSQGWQVKIAKQSGSKVTLSIISAADAVVGQYSLHMNSYNAGVFLLIFNPWCADDTVYLPSEEEREEYILNDTGYIYMGFAKQIKEKPWTFGQFEENILDCCIYLLDNLDPHELHSPVSVSRAICTMMCSVNNGVLMGNWSGDYKGGTAPYVWTSSVPILQQHFATKSPVCFGQCWVFSGILTTALRAMGIPARSVTNFESAHDTGKNLTVDIYLDESGKTIADLTKDSIWNFHVWTDAWMKRPDLPLGHDGWQVLDATPQEVSEGRFRTGPSPLSAIRQGAVQIQYDTKFVFTEVNGDKFIWLVKQNQDKEKNILIAVETASIGKNISTKMVGENKREDVTLQYKFPEGSPEERKAMENASGKHLDEDKPNHPSSHGLKIYVLQNSVELGYPITLTLVLKRKTEVLQNVNISCSLDLQTYTGSNKTNLGIIQKTVQVQGQESEVILNMDANSYIYKLGMVDDEMVIKGFIIAEVMETGDKVATDMILSFLYPAFSVEMPDTGKVSWPLTIKCSFKNTLPIPLTEIRFSVESLALSHMQSWEHGTLLPGKFIHFQMKCTPEKTGPRKFIVKFTSRQVKEVHSEKIVLIT</sequence>
<dbReference type="InterPro" id="IPR038765">
    <property type="entry name" value="Papain-like_cys_pep_sf"/>
</dbReference>